<evidence type="ECO:0000313" key="3">
    <source>
        <dbReference type="Proteomes" id="UP001386955"/>
    </source>
</evidence>
<dbReference type="AlphaFoldDB" id="A0AAN9S5P2"/>
<dbReference type="EMBL" id="JAYMYS010000006">
    <property type="protein sequence ID" value="KAK7389392.1"/>
    <property type="molecule type" value="Genomic_DNA"/>
</dbReference>
<protein>
    <submittedName>
        <fullName evidence="2">Uncharacterized protein</fullName>
    </submittedName>
</protein>
<name>A0AAN9S5P2_PSOTE</name>
<keyword evidence="3" id="KW-1185">Reference proteome</keyword>
<organism evidence="2 3">
    <name type="scientific">Psophocarpus tetragonolobus</name>
    <name type="common">Winged bean</name>
    <name type="synonym">Dolichos tetragonolobus</name>
    <dbReference type="NCBI Taxonomy" id="3891"/>
    <lineage>
        <taxon>Eukaryota</taxon>
        <taxon>Viridiplantae</taxon>
        <taxon>Streptophyta</taxon>
        <taxon>Embryophyta</taxon>
        <taxon>Tracheophyta</taxon>
        <taxon>Spermatophyta</taxon>
        <taxon>Magnoliopsida</taxon>
        <taxon>eudicotyledons</taxon>
        <taxon>Gunneridae</taxon>
        <taxon>Pentapetalae</taxon>
        <taxon>rosids</taxon>
        <taxon>fabids</taxon>
        <taxon>Fabales</taxon>
        <taxon>Fabaceae</taxon>
        <taxon>Papilionoideae</taxon>
        <taxon>50 kb inversion clade</taxon>
        <taxon>NPAAA clade</taxon>
        <taxon>indigoferoid/millettioid clade</taxon>
        <taxon>Phaseoleae</taxon>
        <taxon>Psophocarpus</taxon>
    </lineage>
</organism>
<comment type="caution">
    <text evidence="2">The sequence shown here is derived from an EMBL/GenBank/DDBJ whole genome shotgun (WGS) entry which is preliminary data.</text>
</comment>
<evidence type="ECO:0000256" key="1">
    <source>
        <dbReference type="SAM" id="MobiDB-lite"/>
    </source>
</evidence>
<feature type="region of interest" description="Disordered" evidence="1">
    <location>
        <begin position="1"/>
        <end position="26"/>
    </location>
</feature>
<sequence>MFIFPREGDQRSRSRSQPSSSWEGACEGEGPNFVSSNRAQVSFLILCNTSSSTYVSRRTIHFMKNLRLLAAESLSPLVVGLFSFPRWHEERVHSTSSYCENPILGLGERAGLGGPAIASCESSEKTHKSCKQVHSLEECSSSRDALIVVFRIKDLSGWCSANGFCLRVPCL</sequence>
<feature type="compositionally biased region" description="Basic and acidic residues" evidence="1">
    <location>
        <begin position="1"/>
        <end position="12"/>
    </location>
</feature>
<gene>
    <name evidence="2" type="ORF">VNO78_24387</name>
</gene>
<dbReference type="Proteomes" id="UP001386955">
    <property type="component" value="Unassembled WGS sequence"/>
</dbReference>
<accession>A0AAN9S5P2</accession>
<proteinExistence type="predicted"/>
<evidence type="ECO:0000313" key="2">
    <source>
        <dbReference type="EMBL" id="KAK7389392.1"/>
    </source>
</evidence>
<reference evidence="2 3" key="1">
    <citation type="submission" date="2024-01" db="EMBL/GenBank/DDBJ databases">
        <title>The genomes of 5 underutilized Papilionoideae crops provide insights into root nodulation and disease resistanc.</title>
        <authorList>
            <person name="Jiang F."/>
        </authorList>
    </citation>
    <scope>NUCLEOTIDE SEQUENCE [LARGE SCALE GENOMIC DNA]</scope>
    <source>
        <strain evidence="2">DUOXIRENSHENG_FW03</strain>
        <tissue evidence="2">Leaves</tissue>
    </source>
</reference>